<comment type="caution">
    <text evidence="3">The sequence shown here is derived from an EMBL/GenBank/DDBJ whole genome shotgun (WGS) entry which is preliminary data.</text>
</comment>
<feature type="domain" description="DNA replication/recombination mediator RecO N-terminal" evidence="2">
    <location>
        <begin position="12"/>
        <end position="68"/>
    </location>
</feature>
<sequence>MTDKGGTSYQKEAPALVLFAGVQGETSARVHVLTEDYGPLRGIAYGGASKAGCALWQPGNVVKTSLHKRSAAAPLQISGELLYACAARLLDAPLALSMVQSVCVLADVTLPEADPCPFLFAETVRLLTFLGYDPVVAEREGMPHVVRWEMALLATLGFGLDLSACAVTGSTENLHYVSPRTGRAVSEEGAGEWKDRLLPLPSFLRDTEQTGNVADWLEGLRLTGHFLARDAFGQRHLPLPAARQRLYDRLEMRVLADQTPITE</sequence>
<comment type="function">
    <text evidence="1">Involved in DNA repair and RecF pathway recombination.</text>
</comment>
<evidence type="ECO:0000256" key="1">
    <source>
        <dbReference type="HAMAP-Rule" id="MF_00201"/>
    </source>
</evidence>
<dbReference type="Pfam" id="PF02565">
    <property type="entry name" value="RecO_C"/>
    <property type="match status" value="1"/>
</dbReference>
<dbReference type="Gene3D" id="1.20.1440.120">
    <property type="entry name" value="Recombination protein O, C-terminal domain"/>
    <property type="match status" value="1"/>
</dbReference>
<proteinExistence type="inferred from homology"/>
<name>A0A1A0DKA0_ACEPA</name>
<dbReference type="GO" id="GO:0006310">
    <property type="term" value="P:DNA recombination"/>
    <property type="evidence" value="ECO:0007669"/>
    <property type="project" value="UniProtKB-UniRule"/>
</dbReference>
<dbReference type="GO" id="GO:0006302">
    <property type="term" value="P:double-strand break repair"/>
    <property type="evidence" value="ECO:0007669"/>
    <property type="project" value="TreeGrafter"/>
</dbReference>
<dbReference type="EMBL" id="LYUD01000045">
    <property type="protein sequence ID" value="OAZ75102.1"/>
    <property type="molecule type" value="Genomic_DNA"/>
</dbReference>
<dbReference type="OrthoDB" id="9804792at2"/>
<dbReference type="SUPFAM" id="SSF57863">
    <property type="entry name" value="ArfGap/RecO-like zinc finger"/>
    <property type="match status" value="1"/>
</dbReference>
<keyword evidence="1" id="KW-0233">DNA recombination</keyword>
<dbReference type="InterPro" id="IPR042242">
    <property type="entry name" value="RecO_C"/>
</dbReference>
<keyword evidence="1" id="KW-0227">DNA damage</keyword>
<dbReference type="PANTHER" id="PTHR33991:SF1">
    <property type="entry name" value="DNA REPAIR PROTEIN RECO"/>
    <property type="match status" value="1"/>
</dbReference>
<dbReference type="InterPro" id="IPR037278">
    <property type="entry name" value="ARFGAP/RecO"/>
</dbReference>
<evidence type="ECO:0000259" key="2">
    <source>
        <dbReference type="Pfam" id="PF11967"/>
    </source>
</evidence>
<evidence type="ECO:0000313" key="4">
    <source>
        <dbReference type="Proteomes" id="UP000093796"/>
    </source>
</evidence>
<dbReference type="AlphaFoldDB" id="A0A1A0DKA0"/>
<dbReference type="PATRIC" id="fig|438.15.peg.595"/>
<evidence type="ECO:0000313" key="3">
    <source>
        <dbReference type="EMBL" id="OAZ75102.1"/>
    </source>
</evidence>
<keyword evidence="1" id="KW-0234">DNA repair</keyword>
<dbReference type="Pfam" id="PF11967">
    <property type="entry name" value="RecO_N"/>
    <property type="match status" value="1"/>
</dbReference>
<dbReference type="Proteomes" id="UP000093796">
    <property type="component" value="Unassembled WGS sequence"/>
</dbReference>
<protein>
    <recommendedName>
        <fullName evidence="1">DNA repair protein RecO</fullName>
    </recommendedName>
    <alternativeName>
        <fullName evidence="1">Recombination protein O</fullName>
    </alternativeName>
</protein>
<dbReference type="InterPro" id="IPR003717">
    <property type="entry name" value="RecO"/>
</dbReference>
<dbReference type="PANTHER" id="PTHR33991">
    <property type="entry name" value="DNA REPAIR PROTEIN RECO"/>
    <property type="match status" value="1"/>
</dbReference>
<comment type="similarity">
    <text evidence="1">Belongs to the RecO family.</text>
</comment>
<organism evidence="3 4">
    <name type="scientific">Acetobacter pasteurianus</name>
    <name type="common">Acetobacter turbidans</name>
    <dbReference type="NCBI Taxonomy" id="438"/>
    <lineage>
        <taxon>Bacteria</taxon>
        <taxon>Pseudomonadati</taxon>
        <taxon>Pseudomonadota</taxon>
        <taxon>Alphaproteobacteria</taxon>
        <taxon>Acetobacterales</taxon>
        <taxon>Acetobacteraceae</taxon>
        <taxon>Acetobacter</taxon>
    </lineage>
</organism>
<reference evidence="3 4" key="1">
    <citation type="submission" date="2016-05" db="EMBL/GenBank/DDBJ databases">
        <title>Genome sequencing of Acetobacter pasteurianus strain SRCM100623.</title>
        <authorList>
            <person name="Song Y.R."/>
        </authorList>
    </citation>
    <scope>NUCLEOTIDE SEQUENCE [LARGE SCALE GENOMIC DNA]</scope>
    <source>
        <strain evidence="3 4">SRCM100623</strain>
    </source>
</reference>
<dbReference type="GO" id="GO:0043590">
    <property type="term" value="C:bacterial nucleoid"/>
    <property type="evidence" value="ECO:0007669"/>
    <property type="project" value="TreeGrafter"/>
</dbReference>
<dbReference type="eggNOG" id="COG1381">
    <property type="taxonomic scope" value="Bacteria"/>
</dbReference>
<dbReference type="RefSeq" id="WP_003628551.1">
    <property type="nucleotide sequence ID" value="NZ_LYUD01000045.1"/>
</dbReference>
<accession>A0A1A0DKA0</accession>
<dbReference type="InterPro" id="IPR022572">
    <property type="entry name" value="DNA_rep/recomb_RecO_N"/>
</dbReference>
<gene>
    <name evidence="1" type="primary">recO</name>
    <name evidence="3" type="ORF">SRCM100623_00526</name>
</gene>
<dbReference type="NCBIfam" id="TIGR00613">
    <property type="entry name" value="reco"/>
    <property type="match status" value="1"/>
</dbReference>
<dbReference type="HAMAP" id="MF_00201">
    <property type="entry name" value="RecO"/>
    <property type="match status" value="1"/>
</dbReference>